<organism evidence="1 2">
    <name type="scientific">Sulfurimonas marina</name>
    <dbReference type="NCBI Taxonomy" id="2590551"/>
    <lineage>
        <taxon>Bacteria</taxon>
        <taxon>Pseudomonadati</taxon>
        <taxon>Campylobacterota</taxon>
        <taxon>Epsilonproteobacteria</taxon>
        <taxon>Campylobacterales</taxon>
        <taxon>Sulfurimonadaceae</taxon>
        <taxon>Sulfurimonas</taxon>
    </lineage>
</organism>
<dbReference type="AlphaFoldDB" id="A0A7M1AXK2"/>
<sequence length="175" mass="19984">MIYIITALKSEAQAFVDKYKLKKSTLKNYTLFFNDQMKLIVSNIGIENARFATQTLINYYDITDDDIYINIGVCGANQNHNIGELLKVGSITHQEITYSFDEGITLTCVDQEIHGGGFEAVDMESYGFYDAVIHNPAIKNFALYKVVSDHYEPHTLNKDMVKSLIFKQLENMELF</sequence>
<protein>
    <submittedName>
        <fullName evidence="1">5'-methylthioadenosine/S-adenosylhomocysteine nucleosidase</fullName>
    </submittedName>
</protein>
<dbReference type="GO" id="GO:0009116">
    <property type="term" value="P:nucleoside metabolic process"/>
    <property type="evidence" value="ECO:0007669"/>
    <property type="project" value="InterPro"/>
</dbReference>
<proteinExistence type="predicted"/>
<accession>A0A7M1AXK2</accession>
<gene>
    <name evidence="1" type="ORF">FJR03_10760</name>
</gene>
<dbReference type="GO" id="GO:1904047">
    <property type="term" value="F:S-adenosyl-L-methionine binding"/>
    <property type="evidence" value="ECO:0007669"/>
    <property type="project" value="TreeGrafter"/>
</dbReference>
<dbReference type="PANTHER" id="PTHR37822">
    <property type="entry name" value="SPORE PHOTOPRODUCT LYASE-RELATED"/>
    <property type="match status" value="1"/>
</dbReference>
<name>A0A7M1AXK2_9BACT</name>
<evidence type="ECO:0000313" key="2">
    <source>
        <dbReference type="Proteomes" id="UP000593910"/>
    </source>
</evidence>
<dbReference type="GO" id="GO:0042601">
    <property type="term" value="C:endospore-forming forespore"/>
    <property type="evidence" value="ECO:0007669"/>
    <property type="project" value="TreeGrafter"/>
</dbReference>
<dbReference type="InterPro" id="IPR049539">
    <property type="entry name" value="SPL"/>
</dbReference>
<dbReference type="GO" id="GO:0003913">
    <property type="term" value="F:DNA photolyase activity"/>
    <property type="evidence" value="ECO:0007669"/>
    <property type="project" value="TreeGrafter"/>
</dbReference>
<dbReference type="GO" id="GO:0051539">
    <property type="term" value="F:4 iron, 4 sulfur cluster binding"/>
    <property type="evidence" value="ECO:0007669"/>
    <property type="project" value="TreeGrafter"/>
</dbReference>
<dbReference type="SUPFAM" id="SSF53167">
    <property type="entry name" value="Purine and uridine phosphorylases"/>
    <property type="match status" value="1"/>
</dbReference>
<dbReference type="PANTHER" id="PTHR37822:SF2">
    <property type="entry name" value="SPORE PHOTOPRODUCT LYASE"/>
    <property type="match status" value="1"/>
</dbReference>
<dbReference type="Gene3D" id="3.40.50.1580">
    <property type="entry name" value="Nucleoside phosphorylase domain"/>
    <property type="match status" value="1"/>
</dbReference>
<dbReference type="Proteomes" id="UP000593910">
    <property type="component" value="Chromosome"/>
</dbReference>
<evidence type="ECO:0000313" key="1">
    <source>
        <dbReference type="EMBL" id="QOP42189.1"/>
    </source>
</evidence>
<dbReference type="KEGG" id="smax:FJR03_10760"/>
<reference evidence="1 2" key="1">
    <citation type="submission" date="2019-06" db="EMBL/GenBank/DDBJ databases">
        <title>Sulfurimonas gotlandica sp. nov., a chemoautotrophic and psychrotolerant epsilonproteobacterium isolated from a pelagic redoxcline, and an emended description of the genus Sulfurimonas.</title>
        <authorList>
            <person name="Wang S."/>
            <person name="Jiang L."/>
            <person name="Shao Z."/>
        </authorList>
    </citation>
    <scope>NUCLEOTIDE SEQUENCE [LARGE SCALE GENOMIC DNA]</scope>
    <source>
        <strain evidence="1 2">B2</strain>
    </source>
</reference>
<dbReference type="InterPro" id="IPR035994">
    <property type="entry name" value="Nucleoside_phosphorylase_sf"/>
</dbReference>
<dbReference type="RefSeq" id="WP_193113510.1">
    <property type="nucleotide sequence ID" value="NZ_CP041165.1"/>
</dbReference>
<dbReference type="EMBL" id="CP041165">
    <property type="protein sequence ID" value="QOP42189.1"/>
    <property type="molecule type" value="Genomic_DNA"/>
</dbReference>
<keyword evidence="2" id="KW-1185">Reference proteome</keyword>